<reference evidence="1 2" key="1">
    <citation type="journal article" date="2008" name="Biol. Direct">
        <title>Complete genome sequence of the extremely acidophilic methanotroph isolate V4, Methylacidiphilum infernorum, a representative of the bacterial phylum Verrucomicrobia.</title>
        <authorList>
            <person name="Hou S."/>
            <person name="Makarova K.S."/>
            <person name="Saw J.H."/>
            <person name="Senin P."/>
            <person name="Ly B.V."/>
            <person name="Zhou Z."/>
            <person name="Ren Y."/>
            <person name="Wang J."/>
            <person name="Galperin M.Y."/>
            <person name="Omelchenko M.V."/>
            <person name="Wolf Y.I."/>
            <person name="Yutin N."/>
            <person name="Koonin E.V."/>
            <person name="Stott M.B."/>
            <person name="Mountain B.W."/>
            <person name="Crowe M.A."/>
            <person name="Smirnova A.V."/>
            <person name="Dunfield P.F."/>
            <person name="Feng L."/>
            <person name="Wang L."/>
            <person name="Alam M."/>
        </authorList>
    </citation>
    <scope>NUCLEOTIDE SEQUENCE [LARGE SCALE GENOMIC DNA]</scope>
    <source>
        <strain evidence="2">Isolate V4</strain>
    </source>
</reference>
<dbReference type="STRING" id="481448.Minf_1331"/>
<evidence type="ECO:0000313" key="1">
    <source>
        <dbReference type="EMBL" id="ACD83385.1"/>
    </source>
</evidence>
<proteinExistence type="predicted"/>
<accession>B3DVN2</accession>
<dbReference type="AlphaFoldDB" id="B3DVN2"/>
<dbReference type="KEGG" id="min:Minf_1331"/>
<name>B3DVN2_METI4</name>
<dbReference type="Proteomes" id="UP000009149">
    <property type="component" value="Chromosome"/>
</dbReference>
<organism evidence="1 2">
    <name type="scientific">Methylacidiphilum infernorum (isolate V4)</name>
    <name type="common">Methylokorus infernorum (strain V4)</name>
    <dbReference type="NCBI Taxonomy" id="481448"/>
    <lineage>
        <taxon>Bacteria</taxon>
        <taxon>Pseudomonadati</taxon>
        <taxon>Verrucomicrobiota</taxon>
        <taxon>Methylacidiphilae</taxon>
        <taxon>Methylacidiphilales</taxon>
        <taxon>Methylacidiphilaceae</taxon>
        <taxon>Methylacidiphilum (ex Ratnadevi et al. 2023)</taxon>
    </lineage>
</organism>
<sequence length="31" mass="3773">MILKADTRRTFMKEHKGKNLLLNCLHPFPYR</sequence>
<dbReference type="HOGENOM" id="CLU_3397391_0_0_0"/>
<protein>
    <submittedName>
        <fullName evidence="1">Uncharacterized protein</fullName>
    </submittedName>
</protein>
<evidence type="ECO:0000313" key="2">
    <source>
        <dbReference type="Proteomes" id="UP000009149"/>
    </source>
</evidence>
<gene>
    <name evidence="1" type="ordered locus">Minf_1331</name>
</gene>
<dbReference type="EMBL" id="CP000975">
    <property type="protein sequence ID" value="ACD83385.1"/>
    <property type="molecule type" value="Genomic_DNA"/>
</dbReference>